<reference evidence="1" key="1">
    <citation type="submission" date="2018-11" db="EMBL/GenBank/DDBJ databases">
        <authorList>
            <consortium name="Pathogen Informatics"/>
        </authorList>
    </citation>
    <scope>NUCLEOTIDE SEQUENCE</scope>
</reference>
<sequence length="74" mass="8254">MDERNLFEAYFFPADAPASVSLNNEVVFDSSPVRPSRDWRTDLWWKWGGLATDVSPVPVSAPLARVDDTTGDDP</sequence>
<protein>
    <submittedName>
        <fullName evidence="1">Uncharacterized protein</fullName>
    </submittedName>
</protein>
<dbReference type="EMBL" id="CAAALY010040902">
    <property type="protein sequence ID" value="VEL19286.1"/>
    <property type="molecule type" value="Genomic_DNA"/>
</dbReference>
<proteinExistence type="predicted"/>
<keyword evidence="2" id="KW-1185">Reference proteome</keyword>
<comment type="caution">
    <text evidence="1">The sequence shown here is derived from an EMBL/GenBank/DDBJ whole genome shotgun (WGS) entry which is preliminary data.</text>
</comment>
<evidence type="ECO:0000313" key="2">
    <source>
        <dbReference type="Proteomes" id="UP000784294"/>
    </source>
</evidence>
<name>A0A3S5AFR2_9PLAT</name>
<organism evidence="1 2">
    <name type="scientific">Protopolystoma xenopodis</name>
    <dbReference type="NCBI Taxonomy" id="117903"/>
    <lineage>
        <taxon>Eukaryota</taxon>
        <taxon>Metazoa</taxon>
        <taxon>Spiralia</taxon>
        <taxon>Lophotrochozoa</taxon>
        <taxon>Platyhelminthes</taxon>
        <taxon>Monogenea</taxon>
        <taxon>Polyopisthocotylea</taxon>
        <taxon>Polystomatidea</taxon>
        <taxon>Polystomatidae</taxon>
        <taxon>Protopolystoma</taxon>
    </lineage>
</organism>
<dbReference type="Proteomes" id="UP000784294">
    <property type="component" value="Unassembled WGS sequence"/>
</dbReference>
<dbReference type="AlphaFoldDB" id="A0A3S5AFR2"/>
<evidence type="ECO:0000313" key="1">
    <source>
        <dbReference type="EMBL" id="VEL19286.1"/>
    </source>
</evidence>
<accession>A0A3S5AFR2</accession>
<gene>
    <name evidence="1" type="ORF">PXEA_LOCUS12726</name>
</gene>